<keyword evidence="1" id="KW-1133">Transmembrane helix</keyword>
<dbReference type="EMBL" id="CAMXCT020003552">
    <property type="protein sequence ID" value="CAL1158395.1"/>
    <property type="molecule type" value="Genomic_DNA"/>
</dbReference>
<proteinExistence type="predicted"/>
<keyword evidence="1" id="KW-0472">Membrane</keyword>
<keyword evidence="1" id="KW-0812">Transmembrane</keyword>
<dbReference type="EMBL" id="CAMXCT030003552">
    <property type="protein sequence ID" value="CAL4792332.1"/>
    <property type="molecule type" value="Genomic_DNA"/>
</dbReference>
<gene>
    <name evidence="2" type="ORF">C1SCF055_LOCUS30776</name>
</gene>
<dbReference type="Proteomes" id="UP001152797">
    <property type="component" value="Unassembled WGS sequence"/>
</dbReference>
<feature type="transmembrane region" description="Helical" evidence="1">
    <location>
        <begin position="357"/>
        <end position="377"/>
    </location>
</feature>
<reference evidence="2" key="1">
    <citation type="submission" date="2022-10" db="EMBL/GenBank/DDBJ databases">
        <authorList>
            <person name="Chen Y."/>
            <person name="Dougan E. K."/>
            <person name="Chan C."/>
            <person name="Rhodes N."/>
            <person name="Thang M."/>
        </authorList>
    </citation>
    <scope>NUCLEOTIDE SEQUENCE</scope>
</reference>
<evidence type="ECO:0000313" key="3">
    <source>
        <dbReference type="EMBL" id="CAL1158395.1"/>
    </source>
</evidence>
<dbReference type="AlphaFoldDB" id="A0A9P1G8M3"/>
<evidence type="ECO:0000313" key="4">
    <source>
        <dbReference type="EMBL" id="CAL4792332.1"/>
    </source>
</evidence>
<dbReference type="EMBL" id="CAMXCT010003552">
    <property type="protein sequence ID" value="CAI4005020.1"/>
    <property type="molecule type" value="Genomic_DNA"/>
</dbReference>
<reference evidence="3" key="2">
    <citation type="submission" date="2024-04" db="EMBL/GenBank/DDBJ databases">
        <authorList>
            <person name="Chen Y."/>
            <person name="Shah S."/>
            <person name="Dougan E. K."/>
            <person name="Thang M."/>
            <person name="Chan C."/>
        </authorList>
    </citation>
    <scope>NUCLEOTIDE SEQUENCE [LARGE SCALE GENOMIC DNA]</scope>
</reference>
<sequence>MAAYDKALKRGVAKPSKYVEGLGLKGWYRCCYPKWPKVRDKHNWPLVCRAAPDIAKTHKECPDIIKQFLGQPKKFITRGAEGSSSILPQEFVSVVGEHVVERLQLGEEVDYDYVAGALSSSVELWNQCVGSVREKLSNPETVLAEMNKLSGRYCGETNFQEVLASIKKQLETLKTISLKPSDEGFRKHAWRICNRCAIGMQANTKPGKHLDFNHPAMKRVRDYVAMEISSDKIHEKLCANFDQVWCMNFRPRARSLQQKPSEYDPLSKLPSKKKLRQKFERILESTVADMPVGEQEAMVATPRLTGGAAANVPVEGYRKPHTLTTLSWCDGSVSRGFVTVNEDDLSESQRAAINEDWELAAVFRLCIYIYIYTYIYIFM</sequence>
<evidence type="ECO:0000313" key="5">
    <source>
        <dbReference type="Proteomes" id="UP001152797"/>
    </source>
</evidence>
<evidence type="ECO:0000256" key="1">
    <source>
        <dbReference type="SAM" id="Phobius"/>
    </source>
</evidence>
<name>A0A9P1G8M3_9DINO</name>
<organism evidence="2">
    <name type="scientific">Cladocopium goreaui</name>
    <dbReference type="NCBI Taxonomy" id="2562237"/>
    <lineage>
        <taxon>Eukaryota</taxon>
        <taxon>Sar</taxon>
        <taxon>Alveolata</taxon>
        <taxon>Dinophyceae</taxon>
        <taxon>Suessiales</taxon>
        <taxon>Symbiodiniaceae</taxon>
        <taxon>Cladocopium</taxon>
    </lineage>
</organism>
<comment type="caution">
    <text evidence="2">The sequence shown here is derived from an EMBL/GenBank/DDBJ whole genome shotgun (WGS) entry which is preliminary data.</text>
</comment>
<accession>A0A9P1G8M3</accession>
<keyword evidence="5" id="KW-1185">Reference proteome</keyword>
<protein>
    <submittedName>
        <fullName evidence="4">Malate dehydrogenase 2, mitochondrial</fullName>
    </submittedName>
</protein>
<evidence type="ECO:0000313" key="2">
    <source>
        <dbReference type="EMBL" id="CAI4005020.1"/>
    </source>
</evidence>